<dbReference type="PANTHER" id="PTHR11073:SF39">
    <property type="entry name" value="CALRETICULIN"/>
    <property type="match status" value="1"/>
</dbReference>
<sequence>MRRLVNTKGGRTIQNQGKIRSGGWKSRWVLSDWKRNEGKAGTFKHTAGKWPGDPDNKGIQTYNDAKHYAISAKIQEFSNKNRTLVVQYSVKIEQDIECGGAYIKLLSGYVNQKQFGGDTPYSLMFGPDICGTQTKKLHVILSYQGQNYPIKKDLQCETDKLNHFYTFILRPDASYSVLVDNKEREFGSMYTDWDILPPRKIKVKNAKKPVDWDDREYIDDPDDVKPEGYDSIPREIRDQKAEEPEDWDEEENGPWEAPKIPNPAYKEFEGDPDLYVLKPIKYIGIEVWQVKAGSIFDNILITDDPQYARAMVDDYFEQHREESRKAREEGERRRKERDHRYGDRRRRYKRPNPRDYMDDYHVSGVFYLIHERYLIAVKMVKTYMCLIFV</sequence>
<dbReference type="GO" id="GO:0051082">
    <property type="term" value="F:unfolded protein binding"/>
    <property type="evidence" value="ECO:0007669"/>
    <property type="project" value="InterPro"/>
</dbReference>
<dbReference type="PRINTS" id="PR00626">
    <property type="entry name" value="CALRETICULIN"/>
</dbReference>
<dbReference type="FunFam" id="2.60.120.200:FF:000018">
    <property type="entry name" value="Calreticulin 1b"/>
    <property type="match status" value="1"/>
</dbReference>
<keyword evidence="9" id="KW-1015">Disulfide bond</keyword>
<evidence type="ECO:0000256" key="7">
    <source>
        <dbReference type="PIRNR" id="PIRNR002356"/>
    </source>
</evidence>
<feature type="disulfide bond" evidence="9">
    <location>
        <begin position="98"/>
        <end position="130"/>
    </location>
</feature>
<dbReference type="GO" id="GO:0005789">
    <property type="term" value="C:endoplasmic reticulum membrane"/>
    <property type="evidence" value="ECO:0000318"/>
    <property type="project" value="GO_Central"/>
</dbReference>
<dbReference type="GO" id="GO:0006457">
    <property type="term" value="P:protein folding"/>
    <property type="evidence" value="ECO:0000318"/>
    <property type="project" value="GO_Central"/>
</dbReference>
<dbReference type="PIRSF" id="PIRSF002356">
    <property type="entry name" value="Calreticulin"/>
    <property type="match status" value="1"/>
</dbReference>
<dbReference type="Proteomes" id="UP000011750">
    <property type="component" value="Chromosome A08"/>
</dbReference>
<reference evidence="12 13" key="2">
    <citation type="journal article" date="2018" name="Hortic Res">
        <title>Improved Brassica rapa reference genome by single-molecule sequencing and chromosome conformation capture technologies.</title>
        <authorList>
            <person name="Zhang L."/>
            <person name="Cai X."/>
            <person name="Wu J."/>
            <person name="Liu M."/>
            <person name="Grob S."/>
            <person name="Cheng F."/>
            <person name="Liang J."/>
            <person name="Cai C."/>
            <person name="Liu Z."/>
            <person name="Liu B."/>
            <person name="Wang F."/>
            <person name="Li S."/>
            <person name="Liu F."/>
            <person name="Li X."/>
            <person name="Cheng L."/>
            <person name="Yang W."/>
            <person name="Li M.H."/>
            <person name="Grossniklaus U."/>
            <person name="Zheng H."/>
            <person name="Wang X."/>
        </authorList>
    </citation>
    <scope>NUCLEOTIDE SEQUENCE [LARGE SCALE GENOMIC DNA]</scope>
    <source>
        <strain evidence="12 13">cv. Chiifu-401-42</strain>
    </source>
</reference>
<dbReference type="eggNOG" id="KOG0674">
    <property type="taxonomic scope" value="Eukaryota"/>
</dbReference>
<feature type="binding site" evidence="8">
    <location>
        <position position="104"/>
    </location>
    <ligand>
        <name>an alpha-D-glucoside</name>
        <dbReference type="ChEBI" id="CHEBI:22390"/>
    </ligand>
</feature>
<evidence type="ECO:0000256" key="6">
    <source>
        <dbReference type="ARBA" id="ARBA00023186"/>
    </source>
</evidence>
<keyword evidence="13" id="KW-1185">Reference proteome</keyword>
<dbReference type="PROSITE" id="PS00804">
    <property type="entry name" value="CALRETICULIN_2"/>
    <property type="match status" value="1"/>
</dbReference>
<comment type="similarity">
    <text evidence="2 7 10">Belongs to the calreticulin family.</text>
</comment>
<accession>M4EPK7</accession>
<proteinExistence type="inferred from homology"/>
<feature type="binding site" evidence="8">
    <location>
        <position position="128"/>
    </location>
    <ligand>
        <name>an alpha-D-glucoside</name>
        <dbReference type="ChEBI" id="CHEBI:22390"/>
    </ligand>
</feature>
<dbReference type="GO" id="GO:0005788">
    <property type="term" value="C:endoplasmic reticulum lumen"/>
    <property type="evidence" value="ECO:0007669"/>
    <property type="project" value="UniProtKB-SubCell"/>
</dbReference>
<dbReference type="InterPro" id="IPR013320">
    <property type="entry name" value="ConA-like_dom_sf"/>
</dbReference>
<feature type="binding site" evidence="8">
    <location>
        <position position="286"/>
    </location>
    <ligand>
        <name>an alpha-D-glucoside</name>
        <dbReference type="ChEBI" id="CHEBI:22390"/>
    </ligand>
</feature>
<protein>
    <recommendedName>
        <fullName evidence="7">Calreticulin</fullName>
    </recommendedName>
</protein>
<keyword evidence="4" id="KW-0677">Repeat</keyword>
<dbReference type="InterPro" id="IPR018124">
    <property type="entry name" value="Calret/calnex_CS"/>
</dbReference>
<dbReference type="EnsemblPlants" id="Bra030727.1">
    <property type="protein sequence ID" value="Bra030727.1-P"/>
    <property type="gene ID" value="Bra030727"/>
</dbReference>
<evidence type="ECO:0000313" key="13">
    <source>
        <dbReference type="Proteomes" id="UP000011750"/>
    </source>
</evidence>
<dbReference type="GO" id="GO:0036503">
    <property type="term" value="P:ERAD pathway"/>
    <property type="evidence" value="ECO:0000318"/>
    <property type="project" value="GO_Central"/>
</dbReference>
<feature type="region of interest" description="Disordered" evidence="11">
    <location>
        <begin position="320"/>
        <end position="350"/>
    </location>
</feature>
<feature type="compositionally biased region" description="Basic and acidic residues" evidence="11">
    <location>
        <begin position="223"/>
        <end position="242"/>
    </location>
</feature>
<evidence type="ECO:0000256" key="1">
    <source>
        <dbReference type="ARBA" id="ARBA00004319"/>
    </source>
</evidence>
<dbReference type="InterPro" id="IPR001580">
    <property type="entry name" value="Calret/calnex"/>
</dbReference>
<dbReference type="InterPro" id="IPR009169">
    <property type="entry name" value="Calreticulin"/>
</dbReference>
<organism evidence="12 13">
    <name type="scientific">Brassica campestris</name>
    <name type="common">Field mustard</name>
    <dbReference type="NCBI Taxonomy" id="3711"/>
    <lineage>
        <taxon>Eukaryota</taxon>
        <taxon>Viridiplantae</taxon>
        <taxon>Streptophyta</taxon>
        <taxon>Embryophyta</taxon>
        <taxon>Tracheophyta</taxon>
        <taxon>Spermatophyta</taxon>
        <taxon>Magnoliopsida</taxon>
        <taxon>eudicotyledons</taxon>
        <taxon>Gunneridae</taxon>
        <taxon>Pentapetalae</taxon>
        <taxon>rosids</taxon>
        <taxon>malvids</taxon>
        <taxon>Brassicales</taxon>
        <taxon>Brassicaceae</taxon>
        <taxon>Brassiceae</taxon>
        <taxon>Brassica</taxon>
    </lineage>
</organism>
<dbReference type="PANTHER" id="PTHR11073">
    <property type="entry name" value="CALRETICULIN AND CALNEXIN"/>
    <property type="match status" value="1"/>
</dbReference>
<name>M4EPK7_BRACM</name>
<evidence type="ECO:0000256" key="2">
    <source>
        <dbReference type="ARBA" id="ARBA00010983"/>
    </source>
</evidence>
<keyword evidence="5 7" id="KW-0256">Endoplasmic reticulum</keyword>
<evidence type="ECO:0000256" key="8">
    <source>
        <dbReference type="PIRSR" id="PIRSR002356-1"/>
    </source>
</evidence>
<reference evidence="12" key="3">
    <citation type="submission" date="2023-03" db="UniProtKB">
        <authorList>
            <consortium name="EnsemblPlants"/>
        </authorList>
    </citation>
    <scope>IDENTIFICATION</scope>
    <source>
        <strain evidence="12">cv. Chiifu-401-42</strain>
    </source>
</reference>
<dbReference type="Gramene" id="Bra030727.1">
    <property type="protein sequence ID" value="Bra030727.1-P"/>
    <property type="gene ID" value="Bra030727"/>
</dbReference>
<feature type="binding site" evidence="8">
    <location>
        <position position="102"/>
    </location>
    <ligand>
        <name>an alpha-D-glucoside</name>
        <dbReference type="ChEBI" id="CHEBI:22390"/>
    </ligand>
</feature>
<dbReference type="Pfam" id="PF00262">
    <property type="entry name" value="Calreticulin"/>
    <property type="match status" value="2"/>
</dbReference>
<evidence type="ECO:0000256" key="11">
    <source>
        <dbReference type="SAM" id="MobiDB-lite"/>
    </source>
</evidence>
<dbReference type="InParanoid" id="M4EPK7"/>
<evidence type="ECO:0000256" key="4">
    <source>
        <dbReference type="ARBA" id="ARBA00022737"/>
    </source>
</evidence>
<keyword evidence="3" id="KW-0732">Signal</keyword>
<dbReference type="OMA" id="PQYARAM"/>
<evidence type="ECO:0000256" key="3">
    <source>
        <dbReference type="ARBA" id="ARBA00022729"/>
    </source>
</evidence>
<dbReference type="Gene3D" id="2.60.120.200">
    <property type="match status" value="1"/>
</dbReference>
<evidence type="ECO:0000256" key="5">
    <source>
        <dbReference type="ARBA" id="ARBA00022824"/>
    </source>
</evidence>
<dbReference type="PROSITE" id="PS00803">
    <property type="entry name" value="CALRETICULIN_1"/>
    <property type="match status" value="1"/>
</dbReference>
<evidence type="ECO:0000313" key="12">
    <source>
        <dbReference type="EnsemblPlants" id="Bra030727.1-P"/>
    </source>
</evidence>
<dbReference type="STRING" id="51351.M4EPK7"/>
<feature type="compositionally biased region" description="Acidic residues" evidence="11">
    <location>
        <begin position="243"/>
        <end position="253"/>
    </location>
</feature>
<dbReference type="SUPFAM" id="SSF63887">
    <property type="entry name" value="P-domain of calnexin/calreticulin"/>
    <property type="match status" value="1"/>
</dbReference>
<keyword evidence="6 7" id="KW-0143">Chaperone</keyword>
<evidence type="ECO:0000256" key="9">
    <source>
        <dbReference type="PIRSR" id="PIRSR002356-3"/>
    </source>
</evidence>
<dbReference type="Gene3D" id="2.10.250.10">
    <property type="entry name" value="Calreticulin/calnexin, P domain"/>
    <property type="match status" value="1"/>
</dbReference>
<feature type="region of interest" description="Disordered" evidence="11">
    <location>
        <begin position="214"/>
        <end position="261"/>
    </location>
</feature>
<feature type="binding site" evidence="8">
    <location>
        <position position="121"/>
    </location>
    <ligand>
        <name>an alpha-D-glucoside</name>
        <dbReference type="ChEBI" id="CHEBI:22390"/>
    </ligand>
</feature>
<reference evidence="12 13" key="1">
    <citation type="journal article" date="2011" name="Nat. Genet.">
        <title>The genome of the mesopolyploid crop species Brassica rapa.</title>
        <authorList>
            <consortium name="Brassica rapa Genome Sequencing Project Consortium"/>
            <person name="Wang X."/>
            <person name="Wang H."/>
            <person name="Wang J."/>
            <person name="Sun R."/>
            <person name="Wu J."/>
            <person name="Liu S."/>
            <person name="Bai Y."/>
            <person name="Mun J.H."/>
            <person name="Bancroft I."/>
            <person name="Cheng F."/>
            <person name="Huang S."/>
            <person name="Li X."/>
            <person name="Hua W."/>
            <person name="Wang J."/>
            <person name="Wang X."/>
            <person name="Freeling M."/>
            <person name="Pires J.C."/>
            <person name="Paterson A.H."/>
            <person name="Chalhoub B."/>
            <person name="Wang B."/>
            <person name="Hayward A."/>
            <person name="Sharpe A.G."/>
            <person name="Park B.S."/>
            <person name="Weisshaar B."/>
            <person name="Liu B."/>
            <person name="Li B."/>
            <person name="Liu B."/>
            <person name="Tong C."/>
            <person name="Song C."/>
            <person name="Duran C."/>
            <person name="Peng C."/>
            <person name="Geng C."/>
            <person name="Koh C."/>
            <person name="Lin C."/>
            <person name="Edwards D."/>
            <person name="Mu D."/>
            <person name="Shen D."/>
            <person name="Soumpourou E."/>
            <person name="Li F."/>
            <person name="Fraser F."/>
            <person name="Conant G."/>
            <person name="Lassalle G."/>
            <person name="King G.J."/>
            <person name="Bonnema G."/>
            <person name="Tang H."/>
            <person name="Wang H."/>
            <person name="Belcram H."/>
            <person name="Zhou H."/>
            <person name="Hirakawa H."/>
            <person name="Abe H."/>
            <person name="Guo H."/>
            <person name="Wang H."/>
            <person name="Jin H."/>
            <person name="Parkin I.A."/>
            <person name="Batley J."/>
            <person name="Kim J.S."/>
            <person name="Just J."/>
            <person name="Li J."/>
            <person name="Xu J."/>
            <person name="Deng J."/>
            <person name="Kim J.A."/>
            <person name="Li J."/>
            <person name="Yu J."/>
            <person name="Meng J."/>
            <person name="Wang J."/>
            <person name="Min J."/>
            <person name="Poulain J."/>
            <person name="Wang J."/>
            <person name="Hatakeyama K."/>
            <person name="Wu K."/>
            <person name="Wang L."/>
            <person name="Fang L."/>
            <person name="Trick M."/>
            <person name="Links M.G."/>
            <person name="Zhao M."/>
            <person name="Jin M."/>
            <person name="Ramchiary N."/>
            <person name="Drou N."/>
            <person name="Berkman P.J."/>
            <person name="Cai Q."/>
            <person name="Huang Q."/>
            <person name="Li R."/>
            <person name="Tabata S."/>
            <person name="Cheng S."/>
            <person name="Zhang S."/>
            <person name="Zhang S."/>
            <person name="Huang S."/>
            <person name="Sato S."/>
            <person name="Sun S."/>
            <person name="Kwon S.J."/>
            <person name="Choi S.R."/>
            <person name="Lee T.H."/>
            <person name="Fan W."/>
            <person name="Zhao X."/>
            <person name="Tan X."/>
            <person name="Xu X."/>
            <person name="Wang Y."/>
            <person name="Qiu Y."/>
            <person name="Yin Y."/>
            <person name="Li Y."/>
            <person name="Du Y."/>
            <person name="Liao Y."/>
            <person name="Lim Y."/>
            <person name="Narusaka Y."/>
            <person name="Wang Y."/>
            <person name="Wang Z."/>
            <person name="Li Z."/>
            <person name="Wang Z."/>
            <person name="Xiong Z."/>
            <person name="Zhang Z."/>
        </authorList>
    </citation>
    <scope>NUCLEOTIDE SEQUENCE [LARGE SCALE GENOMIC DNA]</scope>
    <source>
        <strain evidence="12 13">cv. Chiifu-401-42</strain>
    </source>
</reference>
<dbReference type="HOGENOM" id="CLU_018224_0_2_1"/>
<dbReference type="InterPro" id="IPR009033">
    <property type="entry name" value="Calreticulin/calnexin_P_dom_sf"/>
</dbReference>
<dbReference type="SUPFAM" id="SSF49899">
    <property type="entry name" value="Concanavalin A-like lectins/glucanases"/>
    <property type="match status" value="1"/>
</dbReference>
<comment type="subcellular location">
    <subcellularLocation>
        <location evidence="1 7">Endoplasmic reticulum lumen</location>
    </subcellularLocation>
</comment>
<evidence type="ECO:0000256" key="10">
    <source>
        <dbReference type="RuleBase" id="RU362126"/>
    </source>
</evidence>
<feature type="compositionally biased region" description="Basic and acidic residues" evidence="11">
    <location>
        <begin position="320"/>
        <end position="341"/>
    </location>
</feature>
<dbReference type="AlphaFoldDB" id="M4EPK7"/>
<dbReference type="GO" id="GO:0005509">
    <property type="term" value="F:calcium ion binding"/>
    <property type="evidence" value="ECO:0000318"/>
    <property type="project" value="GO_Central"/>
</dbReference>